<sequence length="210" mass="22760">MSAMVSVAALVLGLLVGTALGANNERASTSSGLCDVNAATLKHELGSICEPPTTLLNVRYGSDDFFLCDETSSKLETSSQPTEVIFDQAEAVGFPLQVSCFKSERRTLMVDPDAPNHSLESLTFYLHWAITDITGENLKRGLVQGTTLIGYHGPNTPFGIHRYQLVVFESTTGVHLTDQHRGHFSLLNFVNVNSASLCSVVAVFQFRVPP</sequence>
<dbReference type="Gene3D" id="3.90.280.10">
    <property type="entry name" value="PEBP-like"/>
    <property type="match status" value="1"/>
</dbReference>
<dbReference type="InterPro" id="IPR035810">
    <property type="entry name" value="PEBP_euk"/>
</dbReference>
<dbReference type="PANTHER" id="PTHR11362:SF82">
    <property type="entry name" value="PHOSPHATIDYLETHANOLAMINE-BINDING PROTEIN 4"/>
    <property type="match status" value="1"/>
</dbReference>
<dbReference type="PANTHER" id="PTHR11362">
    <property type="entry name" value="PHOSPHATIDYLETHANOLAMINE-BINDING PROTEIN"/>
    <property type="match status" value="1"/>
</dbReference>
<evidence type="ECO:0000313" key="2">
    <source>
        <dbReference type="EMBL" id="WAR10409.1"/>
    </source>
</evidence>
<organism evidence="2 3">
    <name type="scientific">Mya arenaria</name>
    <name type="common">Soft-shell clam</name>
    <dbReference type="NCBI Taxonomy" id="6604"/>
    <lineage>
        <taxon>Eukaryota</taxon>
        <taxon>Metazoa</taxon>
        <taxon>Spiralia</taxon>
        <taxon>Lophotrochozoa</taxon>
        <taxon>Mollusca</taxon>
        <taxon>Bivalvia</taxon>
        <taxon>Autobranchia</taxon>
        <taxon>Heteroconchia</taxon>
        <taxon>Euheterodonta</taxon>
        <taxon>Imparidentia</taxon>
        <taxon>Neoheterodontei</taxon>
        <taxon>Myida</taxon>
        <taxon>Myoidea</taxon>
        <taxon>Myidae</taxon>
        <taxon>Mya</taxon>
    </lineage>
</organism>
<proteinExistence type="predicted"/>
<dbReference type="CDD" id="cd00866">
    <property type="entry name" value="PEBP_euk"/>
    <property type="match status" value="1"/>
</dbReference>
<dbReference type="InterPro" id="IPR036610">
    <property type="entry name" value="PEBP-like_sf"/>
</dbReference>
<feature type="chain" id="PRO_5046762081" evidence="1">
    <location>
        <begin position="22"/>
        <end position="210"/>
    </location>
</feature>
<keyword evidence="3" id="KW-1185">Reference proteome</keyword>
<dbReference type="EMBL" id="CP111018">
    <property type="protein sequence ID" value="WAR10409.1"/>
    <property type="molecule type" value="Genomic_DNA"/>
</dbReference>
<protein>
    <submittedName>
        <fullName evidence="2">PEBP4-like protein</fullName>
    </submittedName>
</protein>
<gene>
    <name evidence="2" type="ORF">MAR_035485</name>
</gene>
<dbReference type="InterPro" id="IPR008914">
    <property type="entry name" value="PEBP"/>
</dbReference>
<evidence type="ECO:0000313" key="3">
    <source>
        <dbReference type="Proteomes" id="UP001164746"/>
    </source>
</evidence>
<dbReference type="Proteomes" id="UP001164746">
    <property type="component" value="Chromosome 7"/>
</dbReference>
<dbReference type="SUPFAM" id="SSF49777">
    <property type="entry name" value="PEBP-like"/>
    <property type="match status" value="1"/>
</dbReference>
<dbReference type="Pfam" id="PF01161">
    <property type="entry name" value="PBP"/>
    <property type="match status" value="1"/>
</dbReference>
<accession>A0ABY7EMS8</accession>
<keyword evidence="1" id="KW-0732">Signal</keyword>
<name>A0ABY7EMS8_MYAAR</name>
<evidence type="ECO:0000256" key="1">
    <source>
        <dbReference type="SAM" id="SignalP"/>
    </source>
</evidence>
<reference evidence="2" key="1">
    <citation type="submission" date="2022-11" db="EMBL/GenBank/DDBJ databases">
        <title>Centuries of genome instability and evolution in soft-shell clam transmissible cancer (bioRxiv).</title>
        <authorList>
            <person name="Hart S.F.M."/>
            <person name="Yonemitsu M.A."/>
            <person name="Giersch R.M."/>
            <person name="Beal B.F."/>
            <person name="Arriagada G."/>
            <person name="Davis B.W."/>
            <person name="Ostrander E.A."/>
            <person name="Goff S.P."/>
            <person name="Metzger M.J."/>
        </authorList>
    </citation>
    <scope>NUCLEOTIDE SEQUENCE</scope>
    <source>
        <strain evidence="2">MELC-2E11</strain>
        <tissue evidence="2">Siphon/mantle</tissue>
    </source>
</reference>
<feature type="signal peptide" evidence="1">
    <location>
        <begin position="1"/>
        <end position="21"/>
    </location>
</feature>